<keyword evidence="3" id="KW-1185">Reference proteome</keyword>
<reference evidence="2 3" key="1">
    <citation type="submission" date="2019-06" db="EMBL/GenBank/DDBJ databases">
        <title>Genomic Encyclopedia of Type Strains, Phase IV (KMG-V): Genome sequencing to study the core and pangenomes of soil and plant-associated prokaryotes.</title>
        <authorList>
            <person name="Whitman W."/>
        </authorList>
    </citation>
    <scope>NUCLEOTIDE SEQUENCE [LARGE SCALE GENOMIC DNA]</scope>
    <source>
        <strain evidence="2 3">BR 10355</strain>
    </source>
</reference>
<evidence type="ECO:0000313" key="2">
    <source>
        <dbReference type="EMBL" id="TWB87564.1"/>
    </source>
</evidence>
<feature type="transmembrane region" description="Helical" evidence="1">
    <location>
        <begin position="47"/>
        <end position="68"/>
    </location>
</feature>
<keyword evidence="1" id="KW-0812">Transmembrane</keyword>
<keyword evidence="1" id="KW-1133">Transmembrane helix</keyword>
<protein>
    <submittedName>
        <fullName evidence="2">Uncharacterized protein</fullName>
    </submittedName>
</protein>
<comment type="caution">
    <text evidence="2">The sequence shown here is derived from an EMBL/GenBank/DDBJ whole genome shotgun (WGS) entry which is preliminary data.</text>
</comment>
<dbReference type="EMBL" id="VITY01000021">
    <property type="protein sequence ID" value="TWB87564.1"/>
    <property type="molecule type" value="Genomic_DNA"/>
</dbReference>
<dbReference type="AlphaFoldDB" id="A0A560KZL6"/>
<accession>A0A560KZL6</accession>
<dbReference type="Proteomes" id="UP000321304">
    <property type="component" value="Unassembled WGS sequence"/>
</dbReference>
<organism evidence="2 3">
    <name type="scientific">Bradyrhizobium macuxiense</name>
    <dbReference type="NCBI Taxonomy" id="1755647"/>
    <lineage>
        <taxon>Bacteria</taxon>
        <taxon>Pseudomonadati</taxon>
        <taxon>Pseudomonadota</taxon>
        <taxon>Alphaproteobacteria</taxon>
        <taxon>Hyphomicrobiales</taxon>
        <taxon>Nitrobacteraceae</taxon>
        <taxon>Bradyrhizobium</taxon>
    </lineage>
</organism>
<keyword evidence="1" id="KW-0472">Membrane</keyword>
<name>A0A560KZL6_9BRAD</name>
<proteinExistence type="predicted"/>
<evidence type="ECO:0000313" key="3">
    <source>
        <dbReference type="Proteomes" id="UP000321304"/>
    </source>
</evidence>
<sequence>MELSGVNGQATLPVPAASPQKCAAHASRSCSKCRRIADSVLKIMRTLTIAIALLSAVLAPALGVLFIMSPARAEDSDHALLATFCASANIKGSTCTRAKSYPGGRACDVKLTTEHYAGRFLAASSALLVVNYESECEPHATDFGGVALFEQDGKATRFLRFLPGAQGHDCIVVAKDTQQDVLICTVGHMGQGIVESAVARMEFSSKPGKRIEITPDFLLRAEDAVSAYGANVVTCNEGPKYFGLSNLAAGPRRNTVAVDVDYADDEIIRTACGEGFPKSKELYYDLQAGEAFVPEGSERKKRFIIDLVTGKAAPAN</sequence>
<evidence type="ECO:0000256" key="1">
    <source>
        <dbReference type="SAM" id="Phobius"/>
    </source>
</evidence>
<gene>
    <name evidence="2" type="ORF">FBZ93_121125</name>
</gene>